<dbReference type="PROSITE" id="PS00036">
    <property type="entry name" value="BZIP_BASIC"/>
    <property type="match status" value="1"/>
</dbReference>
<feature type="domain" description="BZIP" evidence="2">
    <location>
        <begin position="348"/>
        <end position="362"/>
    </location>
</feature>
<dbReference type="CDD" id="cd14705">
    <property type="entry name" value="bZIP_Zip1"/>
    <property type="match status" value="1"/>
</dbReference>
<dbReference type="InterPro" id="IPR004827">
    <property type="entry name" value="bZIP"/>
</dbReference>
<feature type="compositionally biased region" description="Polar residues" evidence="1">
    <location>
        <begin position="26"/>
        <end position="35"/>
    </location>
</feature>
<feature type="compositionally biased region" description="Polar residues" evidence="1">
    <location>
        <begin position="103"/>
        <end position="129"/>
    </location>
</feature>
<sequence>MSQSRPSGSQSSSANEAARRSAQNAPQTSPANGRSASHPYPFSNQHEIQGGASTPLPSMTHMSPNPPTPSLDRRNTRSLGVHSILNPQSDMTEHPSRRRSAAQMESPSPIDSTPAQSLPSLSRPTSVDSTQEDPVLTGRFPGPGRNVPRRILSPRSPTLHRTQSLGVLKPPTGTIDAHQSPFLSPGTRSYIADPGTSQVPPLPTPAASVRTGYNFPPPPAPTPPLHRGDPRRRSAGFAQSGSASPMTSYSPYSQPAQTSSAGQYEQSSGPTPPGSYISLPSSTHSGQLHFNNPPLTLETERTYHGGHGIPVASTGQSSYQILTVETQQGHAIQIPVDVQAASKVADEKRKRNAGASARFRARRKEKEKEASTTIAKLEQQLRDSNEDMEFYKRERDYFMQVVFQTPGGDRHFPRPSSPRHRRLSAPSSGPPSTSGSGSGPYSGFSEPPEHREMERNVRRRTSGYLPPSAPAPVPHSGPGSQQQPYTTTAFPPIVPAPQPGQQPGQQPAQPHQGSRGPNQHADAQDQRQPLESSHAPPTPQRPVLRNPFPSDPRPDPRSDPRYDRSWAPGPGREGHRQ</sequence>
<feature type="compositionally biased region" description="Basic and acidic residues" evidence="1">
    <location>
        <begin position="447"/>
        <end position="456"/>
    </location>
</feature>
<feature type="compositionally biased region" description="Low complexity" evidence="1">
    <location>
        <begin position="424"/>
        <end position="446"/>
    </location>
</feature>
<feature type="compositionally biased region" description="Polar residues" evidence="1">
    <location>
        <begin position="155"/>
        <end position="165"/>
    </location>
</feature>
<protein>
    <recommendedName>
        <fullName evidence="2">BZIP domain-containing protein</fullName>
    </recommendedName>
</protein>
<dbReference type="Proteomes" id="UP000250140">
    <property type="component" value="Unassembled WGS sequence"/>
</dbReference>
<feature type="region of interest" description="Disordered" evidence="1">
    <location>
        <begin position="342"/>
        <end position="385"/>
    </location>
</feature>
<accession>A0A8E2JNM0</accession>
<evidence type="ECO:0000256" key="1">
    <source>
        <dbReference type="SAM" id="MobiDB-lite"/>
    </source>
</evidence>
<gene>
    <name evidence="3" type="ORF">AOQ84DRAFT_134370</name>
</gene>
<evidence type="ECO:0000259" key="2">
    <source>
        <dbReference type="PROSITE" id="PS00036"/>
    </source>
</evidence>
<feature type="compositionally biased region" description="Polar residues" evidence="1">
    <location>
        <begin position="278"/>
        <end position="294"/>
    </location>
</feature>
<dbReference type="OrthoDB" id="2247093at2759"/>
<feature type="compositionally biased region" description="Pro residues" evidence="1">
    <location>
        <begin position="215"/>
        <end position="224"/>
    </location>
</feature>
<feature type="compositionally biased region" description="Polar residues" evidence="1">
    <location>
        <begin position="237"/>
        <end position="269"/>
    </location>
</feature>
<feature type="compositionally biased region" description="Low complexity" evidence="1">
    <location>
        <begin position="1"/>
        <end position="25"/>
    </location>
</feature>
<feature type="region of interest" description="Disordered" evidence="1">
    <location>
        <begin position="1"/>
        <end position="311"/>
    </location>
</feature>
<reference evidence="3 4" key="1">
    <citation type="journal article" date="2016" name="Nat. Commun.">
        <title>Ectomycorrhizal ecology is imprinted in the genome of the dominant symbiotic fungus Cenococcum geophilum.</title>
        <authorList>
            <consortium name="DOE Joint Genome Institute"/>
            <person name="Peter M."/>
            <person name="Kohler A."/>
            <person name="Ohm R.A."/>
            <person name="Kuo A."/>
            <person name="Krutzmann J."/>
            <person name="Morin E."/>
            <person name="Arend M."/>
            <person name="Barry K.W."/>
            <person name="Binder M."/>
            <person name="Choi C."/>
            <person name="Clum A."/>
            <person name="Copeland A."/>
            <person name="Grisel N."/>
            <person name="Haridas S."/>
            <person name="Kipfer T."/>
            <person name="LaButti K."/>
            <person name="Lindquist E."/>
            <person name="Lipzen A."/>
            <person name="Maire R."/>
            <person name="Meier B."/>
            <person name="Mihaltcheva S."/>
            <person name="Molinier V."/>
            <person name="Murat C."/>
            <person name="Poggeler S."/>
            <person name="Quandt C.A."/>
            <person name="Sperisen C."/>
            <person name="Tritt A."/>
            <person name="Tisserant E."/>
            <person name="Crous P.W."/>
            <person name="Henrissat B."/>
            <person name="Nehls U."/>
            <person name="Egli S."/>
            <person name="Spatafora J.W."/>
            <person name="Grigoriev I.V."/>
            <person name="Martin F.M."/>
        </authorList>
    </citation>
    <scope>NUCLEOTIDE SEQUENCE [LARGE SCALE GENOMIC DNA]</scope>
    <source>
        <strain evidence="3 4">CBS 207.34</strain>
    </source>
</reference>
<evidence type="ECO:0000313" key="3">
    <source>
        <dbReference type="EMBL" id="OCL03884.1"/>
    </source>
</evidence>
<proteinExistence type="predicted"/>
<feature type="region of interest" description="Disordered" evidence="1">
    <location>
        <begin position="402"/>
        <end position="577"/>
    </location>
</feature>
<feature type="compositionally biased region" description="Polar residues" evidence="1">
    <location>
        <begin position="478"/>
        <end position="489"/>
    </location>
</feature>
<keyword evidence="4" id="KW-1185">Reference proteome</keyword>
<organism evidence="3 4">
    <name type="scientific">Glonium stellatum</name>
    <dbReference type="NCBI Taxonomy" id="574774"/>
    <lineage>
        <taxon>Eukaryota</taxon>
        <taxon>Fungi</taxon>
        <taxon>Dikarya</taxon>
        <taxon>Ascomycota</taxon>
        <taxon>Pezizomycotina</taxon>
        <taxon>Dothideomycetes</taxon>
        <taxon>Pleosporomycetidae</taxon>
        <taxon>Gloniales</taxon>
        <taxon>Gloniaceae</taxon>
        <taxon>Glonium</taxon>
    </lineage>
</organism>
<evidence type="ECO:0000313" key="4">
    <source>
        <dbReference type="Proteomes" id="UP000250140"/>
    </source>
</evidence>
<feature type="compositionally biased region" description="Polar residues" evidence="1">
    <location>
        <begin position="42"/>
        <end position="63"/>
    </location>
</feature>
<name>A0A8E2JNM0_9PEZI</name>
<feature type="compositionally biased region" description="Low complexity" evidence="1">
    <location>
        <begin position="501"/>
        <end position="510"/>
    </location>
</feature>
<dbReference type="GO" id="GO:0003700">
    <property type="term" value="F:DNA-binding transcription factor activity"/>
    <property type="evidence" value="ECO:0007669"/>
    <property type="project" value="InterPro"/>
</dbReference>
<dbReference type="AlphaFoldDB" id="A0A8E2JNM0"/>
<feature type="compositionally biased region" description="Basic and acidic residues" evidence="1">
    <location>
        <begin position="552"/>
        <end position="564"/>
    </location>
</feature>
<dbReference type="EMBL" id="KV750660">
    <property type="protein sequence ID" value="OCL03884.1"/>
    <property type="molecule type" value="Genomic_DNA"/>
</dbReference>